<comment type="caution">
    <text evidence="3">The sequence shown here is derived from an EMBL/GenBank/DDBJ whole genome shotgun (WGS) entry which is preliminary data.</text>
</comment>
<dbReference type="CDD" id="cd05233">
    <property type="entry name" value="SDR_c"/>
    <property type="match status" value="1"/>
</dbReference>
<dbReference type="Gene3D" id="3.40.50.720">
    <property type="entry name" value="NAD(P)-binding Rossmann-like Domain"/>
    <property type="match status" value="1"/>
</dbReference>
<dbReference type="GO" id="GO:0006633">
    <property type="term" value="P:fatty acid biosynthetic process"/>
    <property type="evidence" value="ECO:0007669"/>
    <property type="project" value="TreeGrafter"/>
</dbReference>
<dbReference type="InterPro" id="IPR002347">
    <property type="entry name" value="SDR_fam"/>
</dbReference>
<evidence type="ECO:0000313" key="3">
    <source>
        <dbReference type="EMBL" id="KAG2482917.1"/>
    </source>
</evidence>
<dbReference type="PANTHER" id="PTHR42760:SF133">
    <property type="entry name" value="3-OXOACYL-[ACYL-CARRIER-PROTEIN] REDUCTASE"/>
    <property type="match status" value="1"/>
</dbReference>
<evidence type="ECO:0000313" key="4">
    <source>
        <dbReference type="Proteomes" id="UP000612055"/>
    </source>
</evidence>
<dbReference type="EMBL" id="JAEHOE010000197">
    <property type="protein sequence ID" value="KAG2482917.1"/>
    <property type="molecule type" value="Genomic_DNA"/>
</dbReference>
<dbReference type="PANTHER" id="PTHR42760">
    <property type="entry name" value="SHORT-CHAIN DEHYDROGENASES/REDUCTASES FAMILY MEMBER"/>
    <property type="match status" value="1"/>
</dbReference>
<reference evidence="3" key="1">
    <citation type="journal article" date="2020" name="bioRxiv">
        <title>Comparative genomics of Chlamydomonas.</title>
        <authorList>
            <person name="Craig R.J."/>
            <person name="Hasan A.R."/>
            <person name="Ness R.W."/>
            <person name="Keightley P.D."/>
        </authorList>
    </citation>
    <scope>NUCLEOTIDE SEQUENCE</scope>
    <source>
        <strain evidence="3">CCAP 11/70</strain>
    </source>
</reference>
<evidence type="ECO:0000256" key="2">
    <source>
        <dbReference type="ARBA" id="ARBA00023002"/>
    </source>
</evidence>
<organism evidence="3 4">
    <name type="scientific">Edaphochlamys debaryana</name>
    <dbReference type="NCBI Taxonomy" id="47281"/>
    <lineage>
        <taxon>Eukaryota</taxon>
        <taxon>Viridiplantae</taxon>
        <taxon>Chlorophyta</taxon>
        <taxon>core chlorophytes</taxon>
        <taxon>Chlorophyceae</taxon>
        <taxon>CS clade</taxon>
        <taxon>Chlamydomonadales</taxon>
        <taxon>Chlamydomonadales incertae sedis</taxon>
        <taxon>Edaphochlamys</taxon>
    </lineage>
</organism>
<proteinExistence type="inferred from homology"/>
<keyword evidence="4" id="KW-1185">Reference proteome</keyword>
<keyword evidence="2" id="KW-0560">Oxidoreductase</keyword>
<sequence length="283" mass="28797">MLRNLASQLPRAGSRVVSAHRLQVRSYAADAGGVPASGPVYVVFGAYGGIGSELCARLARAPDATVVAVGRDAAKLQALRERIGGRGAELVADVTKAQEVDDAIGAAVAQYGKVDGVANCVGSILLKPAHSTSDAEWERTLSLNLNSCFNVLRSSVKRMMTSGGGSIAFCSSAVAKHGISNHEAIAAAKAGVNGLMLSAAATYAPKNIRVNCVAPGLTRTPLAGRITSSPASLKASEAMHALKRVGEPGEVAAALEFLLSPGNAFVTGQVLGVDGGLGSLRPQ</sequence>
<dbReference type="GO" id="GO:0016616">
    <property type="term" value="F:oxidoreductase activity, acting on the CH-OH group of donors, NAD or NADP as acceptor"/>
    <property type="evidence" value="ECO:0007669"/>
    <property type="project" value="TreeGrafter"/>
</dbReference>
<dbReference type="Proteomes" id="UP000612055">
    <property type="component" value="Unassembled WGS sequence"/>
</dbReference>
<dbReference type="GO" id="GO:0048038">
    <property type="term" value="F:quinone binding"/>
    <property type="evidence" value="ECO:0007669"/>
    <property type="project" value="TreeGrafter"/>
</dbReference>
<dbReference type="Pfam" id="PF13561">
    <property type="entry name" value="adh_short_C2"/>
    <property type="match status" value="1"/>
</dbReference>
<gene>
    <name evidence="3" type="ORF">HYH03_018196</name>
</gene>
<dbReference type="InterPro" id="IPR036291">
    <property type="entry name" value="NAD(P)-bd_dom_sf"/>
</dbReference>
<name>A0A835XH08_9CHLO</name>
<dbReference type="OrthoDB" id="417891at2759"/>
<dbReference type="FunFam" id="3.40.50.720:FF:000084">
    <property type="entry name" value="Short-chain dehydrogenase reductase"/>
    <property type="match status" value="1"/>
</dbReference>
<accession>A0A835XH08</accession>
<comment type="similarity">
    <text evidence="1">Belongs to the short-chain dehydrogenases/reductases (SDR) family.</text>
</comment>
<dbReference type="PRINTS" id="PR00081">
    <property type="entry name" value="GDHRDH"/>
</dbReference>
<dbReference type="AlphaFoldDB" id="A0A835XH08"/>
<protein>
    <submittedName>
        <fullName evidence="3">Uncharacterized protein</fullName>
    </submittedName>
</protein>
<evidence type="ECO:0000256" key="1">
    <source>
        <dbReference type="ARBA" id="ARBA00006484"/>
    </source>
</evidence>
<dbReference type="SUPFAM" id="SSF51735">
    <property type="entry name" value="NAD(P)-binding Rossmann-fold domains"/>
    <property type="match status" value="1"/>
</dbReference>